<dbReference type="EMBL" id="VSRR010002222">
    <property type="protein sequence ID" value="MPC30268.1"/>
    <property type="molecule type" value="Genomic_DNA"/>
</dbReference>
<accession>A0A5B7E986</accession>
<dbReference type="InterPro" id="IPR046450">
    <property type="entry name" value="PA_dom_sf"/>
</dbReference>
<organism evidence="4 5">
    <name type="scientific">Portunus trituberculatus</name>
    <name type="common">Swimming crab</name>
    <name type="synonym">Neptunus trituberculatus</name>
    <dbReference type="NCBI Taxonomy" id="210409"/>
    <lineage>
        <taxon>Eukaryota</taxon>
        <taxon>Metazoa</taxon>
        <taxon>Ecdysozoa</taxon>
        <taxon>Arthropoda</taxon>
        <taxon>Crustacea</taxon>
        <taxon>Multicrustacea</taxon>
        <taxon>Malacostraca</taxon>
        <taxon>Eumalacostraca</taxon>
        <taxon>Eucarida</taxon>
        <taxon>Decapoda</taxon>
        <taxon>Pleocyemata</taxon>
        <taxon>Brachyura</taxon>
        <taxon>Eubrachyura</taxon>
        <taxon>Portunoidea</taxon>
        <taxon>Portunidae</taxon>
        <taxon>Portuninae</taxon>
        <taxon>Portunus</taxon>
    </lineage>
</organism>
<keyword evidence="1" id="KW-0732">Signal</keyword>
<keyword evidence="4" id="KW-0378">Hydrolase</keyword>
<protein>
    <submittedName>
        <fullName evidence="4">Protease-associated domain-containing protein 1</fullName>
    </submittedName>
</protein>
<dbReference type="Pfam" id="PF02225">
    <property type="entry name" value="PA"/>
    <property type="match status" value="1"/>
</dbReference>
<dbReference type="PANTHER" id="PTHR22702:SF1">
    <property type="entry name" value="PROTEASE-ASSOCIATED DOMAIN-CONTAINING PROTEIN 1"/>
    <property type="match status" value="1"/>
</dbReference>
<evidence type="ECO:0000256" key="1">
    <source>
        <dbReference type="ARBA" id="ARBA00022729"/>
    </source>
</evidence>
<keyword evidence="5" id="KW-1185">Reference proteome</keyword>
<dbReference type="GO" id="GO:0008233">
    <property type="term" value="F:peptidase activity"/>
    <property type="evidence" value="ECO:0007669"/>
    <property type="project" value="UniProtKB-KW"/>
</dbReference>
<feature type="domain" description="PA" evidence="3">
    <location>
        <begin position="16"/>
        <end position="96"/>
    </location>
</feature>
<dbReference type="Proteomes" id="UP000324222">
    <property type="component" value="Unassembled WGS sequence"/>
</dbReference>
<dbReference type="OrthoDB" id="206201at2759"/>
<dbReference type="SUPFAM" id="SSF52025">
    <property type="entry name" value="PA domain"/>
    <property type="match status" value="1"/>
</dbReference>
<evidence type="ECO:0000313" key="5">
    <source>
        <dbReference type="Proteomes" id="UP000324222"/>
    </source>
</evidence>
<dbReference type="GO" id="GO:0006508">
    <property type="term" value="P:proteolysis"/>
    <property type="evidence" value="ECO:0007669"/>
    <property type="project" value="UniProtKB-KW"/>
</dbReference>
<keyword evidence="2" id="KW-0325">Glycoprotein</keyword>
<dbReference type="Gene3D" id="3.50.30.30">
    <property type="match status" value="1"/>
</dbReference>
<evidence type="ECO:0000259" key="3">
    <source>
        <dbReference type="Pfam" id="PF02225"/>
    </source>
</evidence>
<gene>
    <name evidence="4" type="primary">Pradc1</name>
    <name evidence="4" type="ORF">E2C01_023529</name>
</gene>
<sequence length="138" mass="15157">MYCVYFLERVFKGIRLVLADPLECCSFPYNAPELQGAVALVSRGGCSFVSKAVKAEQAGALAVIVMDNDKDNDEMYVEMVEDNTDRNPNIPAGFLLGRSGFPTNFSLYLSDLGPITPFINIQTSGQNFYVDQITPAND</sequence>
<evidence type="ECO:0000256" key="2">
    <source>
        <dbReference type="ARBA" id="ARBA00023180"/>
    </source>
</evidence>
<keyword evidence="4" id="KW-0645">Protease</keyword>
<proteinExistence type="predicted"/>
<name>A0A5B7E986_PORTR</name>
<comment type="caution">
    <text evidence="4">The sequence shown here is derived from an EMBL/GenBank/DDBJ whole genome shotgun (WGS) entry which is preliminary data.</text>
</comment>
<reference evidence="4 5" key="1">
    <citation type="submission" date="2019-05" db="EMBL/GenBank/DDBJ databases">
        <title>Another draft genome of Portunus trituberculatus and its Hox gene families provides insights of decapod evolution.</title>
        <authorList>
            <person name="Jeong J.-H."/>
            <person name="Song I."/>
            <person name="Kim S."/>
            <person name="Choi T."/>
            <person name="Kim D."/>
            <person name="Ryu S."/>
            <person name="Kim W."/>
        </authorList>
    </citation>
    <scope>NUCLEOTIDE SEQUENCE [LARGE SCALE GENOMIC DNA]</scope>
    <source>
        <tissue evidence="4">Muscle</tissue>
    </source>
</reference>
<dbReference type="AlphaFoldDB" id="A0A5B7E986"/>
<evidence type="ECO:0000313" key="4">
    <source>
        <dbReference type="EMBL" id="MPC30268.1"/>
    </source>
</evidence>
<dbReference type="PANTHER" id="PTHR22702">
    <property type="entry name" value="PROTEASE-ASSOCIATED DOMAIN-CONTAINING PROTEIN"/>
    <property type="match status" value="1"/>
</dbReference>
<dbReference type="InterPro" id="IPR003137">
    <property type="entry name" value="PA_domain"/>
</dbReference>